<evidence type="ECO:0000256" key="2">
    <source>
        <dbReference type="ARBA" id="ARBA00009166"/>
    </source>
</evidence>
<dbReference type="WBParaSite" id="Csp11.Scaffold629.g10113.t1">
    <property type="protein sequence ID" value="Csp11.Scaffold629.g10113.t1"/>
    <property type="gene ID" value="Csp11.Scaffold629.g10113"/>
</dbReference>
<dbReference type="InterPro" id="IPR019421">
    <property type="entry name" value="7TM_GPCR_serpentine_rcpt_Srd"/>
</dbReference>
<feature type="transmembrane region" description="Helical" evidence="6">
    <location>
        <begin position="75"/>
        <end position="98"/>
    </location>
</feature>
<dbReference type="PANTHER" id="PTHR22945:SF51">
    <property type="entry name" value="SERPENTINE RECEPTOR, CLASS D (DELTA)-RELATED"/>
    <property type="match status" value="1"/>
</dbReference>
<dbReference type="AlphaFoldDB" id="A0A1I7TN81"/>
<dbReference type="PANTHER" id="PTHR22945">
    <property type="entry name" value="SERPENTINE RECEPTOR, CLASS D DELTA"/>
    <property type="match status" value="1"/>
</dbReference>
<keyword evidence="3 6" id="KW-0812">Transmembrane</keyword>
<keyword evidence="7" id="KW-1185">Reference proteome</keyword>
<evidence type="ECO:0000256" key="6">
    <source>
        <dbReference type="SAM" id="Phobius"/>
    </source>
</evidence>
<sequence>MAFLTQIRQVSNLTPVELWSYGPCRHFEAFICYIMYHVLQTSAMISSLSAFLTIYMKYDASQYVLPSNKRVFRVIMVMSSLVAISVSCEITLVIIQSLPFEIREKYRLLNQDTTEHSHFGIVDLNVIPSRINNIIMTVQVFALPILTFYLRRKIFSKVGWIKDDRHSVAKRAQNRLFLNGLTIQVVLPVLALVPVFVVQVLIAVTKIEILFHQYLIFVVPVIPTVLDPFITLYFVTPYRKQVKHWLGIDNKTQGSNQVTPSIFVVVT</sequence>
<comment type="similarity">
    <text evidence="2">Belongs to the nematode receptor-like protein srd family.</text>
</comment>
<protein>
    <submittedName>
        <fullName evidence="8">G_PROTEIN_RECEP_F1_2 domain-containing protein</fullName>
    </submittedName>
</protein>
<evidence type="ECO:0000313" key="7">
    <source>
        <dbReference type="Proteomes" id="UP000095282"/>
    </source>
</evidence>
<feature type="transmembrane region" description="Helical" evidence="6">
    <location>
        <begin position="131"/>
        <end position="150"/>
    </location>
</feature>
<evidence type="ECO:0000256" key="5">
    <source>
        <dbReference type="ARBA" id="ARBA00023136"/>
    </source>
</evidence>
<organism evidence="7 8">
    <name type="scientific">Caenorhabditis tropicalis</name>
    <dbReference type="NCBI Taxonomy" id="1561998"/>
    <lineage>
        <taxon>Eukaryota</taxon>
        <taxon>Metazoa</taxon>
        <taxon>Ecdysozoa</taxon>
        <taxon>Nematoda</taxon>
        <taxon>Chromadorea</taxon>
        <taxon>Rhabditida</taxon>
        <taxon>Rhabditina</taxon>
        <taxon>Rhabditomorpha</taxon>
        <taxon>Rhabditoidea</taxon>
        <taxon>Rhabditidae</taxon>
        <taxon>Peloderinae</taxon>
        <taxon>Caenorhabditis</taxon>
    </lineage>
</organism>
<proteinExistence type="inferred from homology"/>
<dbReference type="Proteomes" id="UP000095282">
    <property type="component" value="Unplaced"/>
</dbReference>
<evidence type="ECO:0000313" key="8">
    <source>
        <dbReference type="WBParaSite" id="Csp11.Scaffold629.g10113.t1"/>
    </source>
</evidence>
<dbReference type="Pfam" id="PF10317">
    <property type="entry name" value="7TM_GPCR_Srd"/>
    <property type="match status" value="1"/>
</dbReference>
<dbReference type="InterPro" id="IPR050920">
    <property type="entry name" value="Nematode_rcpt-like_delta"/>
</dbReference>
<keyword evidence="5 6" id="KW-0472">Membrane</keyword>
<dbReference type="eggNOG" id="ENOG502RT62">
    <property type="taxonomic scope" value="Eukaryota"/>
</dbReference>
<feature type="transmembrane region" description="Helical" evidence="6">
    <location>
        <begin position="176"/>
        <end position="202"/>
    </location>
</feature>
<comment type="subcellular location">
    <subcellularLocation>
        <location evidence="1">Membrane</location>
        <topology evidence="1">Multi-pass membrane protein</topology>
    </subcellularLocation>
</comment>
<name>A0A1I7TN81_9PELO</name>
<feature type="transmembrane region" description="Helical" evidence="6">
    <location>
        <begin position="214"/>
        <end position="235"/>
    </location>
</feature>
<evidence type="ECO:0000256" key="1">
    <source>
        <dbReference type="ARBA" id="ARBA00004141"/>
    </source>
</evidence>
<keyword evidence="4 6" id="KW-1133">Transmembrane helix</keyword>
<dbReference type="GO" id="GO:0016020">
    <property type="term" value="C:membrane"/>
    <property type="evidence" value="ECO:0007669"/>
    <property type="project" value="UniProtKB-SubCell"/>
</dbReference>
<dbReference type="SUPFAM" id="SSF81321">
    <property type="entry name" value="Family A G protein-coupled receptor-like"/>
    <property type="match status" value="1"/>
</dbReference>
<evidence type="ECO:0000256" key="3">
    <source>
        <dbReference type="ARBA" id="ARBA00022692"/>
    </source>
</evidence>
<reference evidence="8" key="1">
    <citation type="submission" date="2016-11" db="UniProtKB">
        <authorList>
            <consortium name="WormBaseParasite"/>
        </authorList>
    </citation>
    <scope>IDENTIFICATION</scope>
</reference>
<feature type="transmembrane region" description="Helical" evidence="6">
    <location>
        <begin position="33"/>
        <end position="55"/>
    </location>
</feature>
<accession>A0A1I7TN81</accession>
<evidence type="ECO:0000256" key="4">
    <source>
        <dbReference type="ARBA" id="ARBA00022989"/>
    </source>
</evidence>